<dbReference type="AlphaFoldDB" id="A0A7M2WZM9"/>
<evidence type="ECO:0000313" key="1">
    <source>
        <dbReference type="EMBL" id="QOV90958.1"/>
    </source>
</evidence>
<gene>
    <name evidence="1" type="ORF">IPV69_06245</name>
</gene>
<dbReference type="EMBL" id="CP063458">
    <property type="protein sequence ID" value="QOV90958.1"/>
    <property type="molecule type" value="Genomic_DNA"/>
</dbReference>
<organism evidence="1 2">
    <name type="scientific">Humisphaera borealis</name>
    <dbReference type="NCBI Taxonomy" id="2807512"/>
    <lineage>
        <taxon>Bacteria</taxon>
        <taxon>Pseudomonadati</taxon>
        <taxon>Planctomycetota</taxon>
        <taxon>Phycisphaerae</taxon>
        <taxon>Tepidisphaerales</taxon>
        <taxon>Tepidisphaeraceae</taxon>
        <taxon>Humisphaera</taxon>
    </lineage>
</organism>
<proteinExistence type="predicted"/>
<dbReference type="Proteomes" id="UP000593765">
    <property type="component" value="Chromosome"/>
</dbReference>
<keyword evidence="2" id="KW-1185">Reference proteome</keyword>
<reference evidence="1 2" key="1">
    <citation type="submission" date="2020-10" db="EMBL/GenBank/DDBJ databases">
        <title>Wide distribution of Phycisphaera-like planctomycetes from WD2101 soil group in peatlands and genome analysis of the first cultivated representative.</title>
        <authorList>
            <person name="Dedysh S.N."/>
            <person name="Beletsky A.V."/>
            <person name="Ivanova A."/>
            <person name="Kulichevskaya I.S."/>
            <person name="Suzina N.E."/>
            <person name="Philippov D.A."/>
            <person name="Rakitin A.L."/>
            <person name="Mardanov A.V."/>
            <person name="Ravin N.V."/>
        </authorList>
    </citation>
    <scope>NUCLEOTIDE SEQUENCE [LARGE SCALE GENOMIC DNA]</scope>
    <source>
        <strain evidence="1 2">M1803</strain>
    </source>
</reference>
<accession>A0A7M2WZM9</accession>
<dbReference type="KEGG" id="hbs:IPV69_06245"/>
<name>A0A7M2WZM9_9BACT</name>
<protein>
    <submittedName>
        <fullName evidence="1">Uncharacterized protein</fullName>
    </submittedName>
</protein>
<sequence length="90" mass="9607">MIRQADDLTFAFSELSRVFPADAGQCAGAAILSFLVATGRYVASRDDCHLRVAVHFEVLPEITDVLEELTPEAKPVDTTESVGSALVLAA</sequence>
<dbReference type="RefSeq" id="WP_206294064.1">
    <property type="nucleotide sequence ID" value="NZ_CP063458.1"/>
</dbReference>
<evidence type="ECO:0000313" key="2">
    <source>
        <dbReference type="Proteomes" id="UP000593765"/>
    </source>
</evidence>